<feature type="compositionally biased region" description="Basic and acidic residues" evidence="6">
    <location>
        <begin position="83"/>
        <end position="92"/>
    </location>
</feature>
<dbReference type="GO" id="GO:0005664">
    <property type="term" value="C:nuclear origin of replication recognition complex"/>
    <property type="evidence" value="ECO:0007669"/>
    <property type="project" value="TreeGrafter"/>
</dbReference>
<feature type="compositionally biased region" description="Polar residues" evidence="6">
    <location>
        <begin position="16"/>
        <end position="30"/>
    </location>
</feature>
<evidence type="ECO:0000259" key="7">
    <source>
        <dbReference type="Pfam" id="PF13191"/>
    </source>
</evidence>
<dbReference type="SUPFAM" id="SSF52540">
    <property type="entry name" value="P-loop containing nucleoside triphosphate hydrolases"/>
    <property type="match status" value="1"/>
</dbReference>
<dbReference type="InterPro" id="IPR016527">
    <property type="entry name" value="ORC4"/>
</dbReference>
<keyword evidence="10" id="KW-1185">Reference proteome</keyword>
<dbReference type="InterPro" id="IPR032705">
    <property type="entry name" value="ORC4_C"/>
</dbReference>
<evidence type="ECO:0000256" key="6">
    <source>
        <dbReference type="SAM" id="MobiDB-lite"/>
    </source>
</evidence>
<feature type="domain" description="Origin recognition complex subunit 4 C-terminal" evidence="8">
    <location>
        <begin position="467"/>
        <end position="656"/>
    </location>
</feature>
<dbReference type="Proteomes" id="UP001213000">
    <property type="component" value="Unassembled WGS sequence"/>
</dbReference>
<dbReference type="GO" id="GO:0006270">
    <property type="term" value="P:DNA replication initiation"/>
    <property type="evidence" value="ECO:0007669"/>
    <property type="project" value="TreeGrafter"/>
</dbReference>
<dbReference type="Gene3D" id="3.40.50.300">
    <property type="entry name" value="P-loop containing nucleotide triphosphate hydrolases"/>
    <property type="match status" value="1"/>
</dbReference>
<comment type="caution">
    <text evidence="9">The sequence shown here is derived from an EMBL/GenBank/DDBJ whole genome shotgun (WGS) entry which is preliminary data.</text>
</comment>
<evidence type="ECO:0000256" key="5">
    <source>
        <dbReference type="ARBA" id="ARBA00023242"/>
    </source>
</evidence>
<evidence type="ECO:0000259" key="8">
    <source>
        <dbReference type="Pfam" id="PF14629"/>
    </source>
</evidence>
<accession>A0AAD5YWK8</accession>
<comment type="subcellular location">
    <subcellularLocation>
        <location evidence="1">Nucleus</location>
    </subcellularLocation>
</comment>
<protein>
    <recommendedName>
        <fullName evidence="11">Origin recognition complex subunit 4</fullName>
    </recommendedName>
</protein>
<dbReference type="PANTHER" id="PTHR12087:SF0">
    <property type="entry name" value="ORIGIN RECOGNITION COMPLEX SUBUNIT 4"/>
    <property type="match status" value="1"/>
</dbReference>
<dbReference type="PANTHER" id="PTHR12087">
    <property type="entry name" value="ORIGIN RECOGNITION COMPLEX SUBUNIT 4"/>
    <property type="match status" value="1"/>
</dbReference>
<organism evidence="9 10">
    <name type="scientific">Leucocoprinus birnbaumii</name>
    <dbReference type="NCBI Taxonomy" id="56174"/>
    <lineage>
        <taxon>Eukaryota</taxon>
        <taxon>Fungi</taxon>
        <taxon>Dikarya</taxon>
        <taxon>Basidiomycota</taxon>
        <taxon>Agaricomycotina</taxon>
        <taxon>Agaricomycetes</taxon>
        <taxon>Agaricomycetidae</taxon>
        <taxon>Agaricales</taxon>
        <taxon>Agaricineae</taxon>
        <taxon>Agaricaceae</taxon>
        <taxon>Leucocoprinus</taxon>
    </lineage>
</organism>
<keyword evidence="5" id="KW-0539">Nucleus</keyword>
<sequence length="673" mass="73961">MPPKRKAVDNADISPSKRSALSETNATGHDTPSRRTRSAKPAVATTTPIATPTPTPRVRRTYGKKTQKAQEALQEVINSTPDHTNDQSDSKPETNPAVPSPPKTRERKKVAATQDSPSKRRSKRASAVEKDGPKPVETPTKVKRTYGKKVVVEIPPLASPLRALSPGPQSPSPIEVPCDIPVTPRKSRATILSNKTPSKTYGLLASKHLPSQFYPCLNAQKKAILQSLHSSSDICSNTEGDNDAKRLLQDLLQGTVTRSEGNSCLLLGPRGSGKSMVLEQCLTALSDPPIVIRLSGWIHHTDRLAMREIAYQLGQQTGKSFLQEDEEEKNDPFAEQDDNPFLDRPNPQAVETGLALPPPSHLPALISIIPTLSRPTIVVLDAFDLFALHPRQALLYCLLDTVQGCRTGMDNKGLAVVGTTTRIDTINLLEKRVKSRFSGRVIRTSGISATADILSLTKKALCTPLPPAEEYEELMDEWNDAWAKRISECLDDKEVADMMKDTIGVMKDPKLVFRILIYAVTRLSPDAPFLTRSSFSQAIQSQRSRPPLYDTLDFPYPALCLVISAVHSITSGHDTFTFEMLFSTFRNQVKASTAAPVQINGGSIGMVPCSRAVLLSAFEHLISSRIFIASTAYSNSIAKEFFRYRTTLEKDDVKKVIEKAGQVTLKKWLNKAE</sequence>
<evidence type="ECO:0000256" key="1">
    <source>
        <dbReference type="ARBA" id="ARBA00004123"/>
    </source>
</evidence>
<feature type="domain" description="Orc1-like AAA ATPase" evidence="7">
    <location>
        <begin position="246"/>
        <end position="403"/>
    </location>
</feature>
<evidence type="ECO:0000313" key="10">
    <source>
        <dbReference type="Proteomes" id="UP001213000"/>
    </source>
</evidence>
<feature type="compositionally biased region" description="Acidic residues" evidence="6">
    <location>
        <begin position="323"/>
        <end position="340"/>
    </location>
</feature>
<dbReference type="EMBL" id="JANIEX010000017">
    <property type="protein sequence ID" value="KAJ3576191.1"/>
    <property type="molecule type" value="Genomic_DNA"/>
</dbReference>
<gene>
    <name evidence="9" type="ORF">NP233_g584</name>
</gene>
<evidence type="ECO:0000256" key="2">
    <source>
        <dbReference type="ARBA" id="ARBA00005334"/>
    </source>
</evidence>
<evidence type="ECO:0000256" key="3">
    <source>
        <dbReference type="ARBA" id="ARBA00022705"/>
    </source>
</evidence>
<reference evidence="9" key="1">
    <citation type="submission" date="2022-07" db="EMBL/GenBank/DDBJ databases">
        <title>Genome Sequence of Leucocoprinus birnbaumii.</title>
        <authorList>
            <person name="Buettner E."/>
        </authorList>
    </citation>
    <scope>NUCLEOTIDE SEQUENCE</scope>
    <source>
        <strain evidence="9">VT141</strain>
    </source>
</reference>
<evidence type="ECO:0000256" key="4">
    <source>
        <dbReference type="ARBA" id="ARBA00023125"/>
    </source>
</evidence>
<dbReference type="InterPro" id="IPR027417">
    <property type="entry name" value="P-loop_NTPase"/>
</dbReference>
<name>A0AAD5YWK8_9AGAR</name>
<feature type="region of interest" description="Disordered" evidence="6">
    <location>
        <begin position="321"/>
        <end position="348"/>
    </location>
</feature>
<feature type="compositionally biased region" description="Basic residues" evidence="6">
    <location>
        <begin position="57"/>
        <end position="67"/>
    </location>
</feature>
<evidence type="ECO:0000313" key="9">
    <source>
        <dbReference type="EMBL" id="KAJ3576191.1"/>
    </source>
</evidence>
<dbReference type="Pfam" id="PF14629">
    <property type="entry name" value="ORC4_C"/>
    <property type="match status" value="1"/>
</dbReference>
<dbReference type="InterPro" id="IPR041664">
    <property type="entry name" value="AAA_16"/>
</dbReference>
<keyword evidence="4" id="KW-0238">DNA-binding</keyword>
<evidence type="ECO:0008006" key="11">
    <source>
        <dbReference type="Google" id="ProtNLM"/>
    </source>
</evidence>
<proteinExistence type="inferred from homology"/>
<feature type="compositionally biased region" description="Low complexity" evidence="6">
    <location>
        <begin position="41"/>
        <end position="52"/>
    </location>
</feature>
<comment type="similarity">
    <text evidence="2">Belongs to the ORC4 family.</text>
</comment>
<dbReference type="GO" id="GO:0003688">
    <property type="term" value="F:DNA replication origin binding"/>
    <property type="evidence" value="ECO:0007669"/>
    <property type="project" value="TreeGrafter"/>
</dbReference>
<feature type="region of interest" description="Disordered" evidence="6">
    <location>
        <begin position="1"/>
        <end position="142"/>
    </location>
</feature>
<keyword evidence="3" id="KW-0235">DNA replication</keyword>
<dbReference type="AlphaFoldDB" id="A0AAD5YWK8"/>
<dbReference type="Pfam" id="PF13191">
    <property type="entry name" value="AAA_16"/>
    <property type="match status" value="1"/>
</dbReference>